<comment type="similarity">
    <text evidence="1">Belongs to the CBP3 family.</text>
</comment>
<gene>
    <name evidence="4" type="ORF">SAMN06265338_11534</name>
</gene>
<dbReference type="OrthoDB" id="7158889at2"/>
<evidence type="ECO:0000256" key="1">
    <source>
        <dbReference type="ARBA" id="ARBA00006407"/>
    </source>
</evidence>
<name>A0A212S7W0_RHOAC</name>
<evidence type="ECO:0000259" key="3">
    <source>
        <dbReference type="Pfam" id="PF03981"/>
    </source>
</evidence>
<dbReference type="AlphaFoldDB" id="A0A212S7W0"/>
<dbReference type="InterPro" id="IPR021150">
    <property type="entry name" value="Ubiq_cyt_c_chap"/>
</dbReference>
<dbReference type="InterPro" id="IPR007129">
    <property type="entry name" value="Ubiqinol_cyt_c_chaperone_CPB3"/>
</dbReference>
<dbReference type="Proteomes" id="UP000198418">
    <property type="component" value="Unassembled WGS sequence"/>
</dbReference>
<dbReference type="EMBL" id="FYDG01000015">
    <property type="protein sequence ID" value="SNB81395.1"/>
    <property type="molecule type" value="Genomic_DNA"/>
</dbReference>
<evidence type="ECO:0000313" key="5">
    <source>
        <dbReference type="Proteomes" id="UP000198418"/>
    </source>
</evidence>
<keyword evidence="5" id="KW-1185">Reference proteome</keyword>
<comment type="similarity">
    <text evidence="2">Belongs to the UPF0174 family.</text>
</comment>
<protein>
    <submittedName>
        <fullName evidence="4">Cytochrome b pre-mRNA-processing protein 3</fullName>
    </submittedName>
</protein>
<dbReference type="PANTHER" id="PTHR12184:SF1">
    <property type="entry name" value="UBIQUINOL-CYTOCHROME-C REDUCTASE COMPLEX ASSEMBLY FACTOR 1"/>
    <property type="match status" value="1"/>
</dbReference>
<evidence type="ECO:0000313" key="4">
    <source>
        <dbReference type="EMBL" id="SNB81395.1"/>
    </source>
</evidence>
<feature type="domain" description="Ubiquinol-cytochrome c chaperone" evidence="3">
    <location>
        <begin position="37"/>
        <end position="167"/>
    </location>
</feature>
<dbReference type="PANTHER" id="PTHR12184">
    <property type="entry name" value="UBIQUINOL-CYTOCHROME C REDUCTASE COMPLEX ASSEMBLY FACTOR 1 FAMILY MEMBER"/>
    <property type="match status" value="1"/>
</dbReference>
<dbReference type="RefSeq" id="WP_088522158.1">
    <property type="nucleotide sequence ID" value="NZ_FYDG01000015.1"/>
</dbReference>
<dbReference type="Pfam" id="PF03981">
    <property type="entry name" value="Ubiq_cyt_C_chap"/>
    <property type="match status" value="1"/>
</dbReference>
<organism evidence="4 5">
    <name type="scientific">Rhodoblastus acidophilus</name>
    <name type="common">Rhodopseudomonas acidophila</name>
    <dbReference type="NCBI Taxonomy" id="1074"/>
    <lineage>
        <taxon>Bacteria</taxon>
        <taxon>Pseudomonadati</taxon>
        <taxon>Pseudomonadota</taxon>
        <taxon>Alphaproteobacteria</taxon>
        <taxon>Hyphomicrobiales</taxon>
        <taxon>Rhodoblastaceae</taxon>
        <taxon>Rhodoblastus</taxon>
    </lineage>
</organism>
<evidence type="ECO:0000256" key="2">
    <source>
        <dbReference type="ARBA" id="ARBA00006436"/>
    </source>
</evidence>
<accession>A0A212S7W0</accession>
<proteinExistence type="inferred from homology"/>
<reference evidence="5" key="1">
    <citation type="submission" date="2017-06" db="EMBL/GenBank/DDBJ databases">
        <authorList>
            <person name="Varghese N."/>
            <person name="Submissions S."/>
        </authorList>
    </citation>
    <scope>NUCLEOTIDE SEQUENCE [LARGE SCALE GENOMIC DNA]</scope>
    <source>
        <strain evidence="5">DSM 137</strain>
    </source>
</reference>
<sequence>MIFGLFRKKPFRDEAAALAAAITAQSRLTAFFLPPYGAPDTFEGRFEVTVLNAGLLLRRLAGAEAPGPELAQALSDAVFSLFDDALREKGISDTGVPKRMKKLAGAFSGRGLAYINAAQESEAALTEALTRNVLGGAGDGAAFADYFRRAEAALAAAPLETFLRGEAPFPAP</sequence>